<comment type="similarity">
    <text evidence="2">Belongs to the bacterial sugar transferase family.</text>
</comment>
<feature type="transmembrane region" description="Helical" evidence="7">
    <location>
        <begin position="331"/>
        <end position="353"/>
    </location>
</feature>
<comment type="subcellular location">
    <subcellularLocation>
        <location evidence="1">Membrane</location>
        <topology evidence="1">Multi-pass membrane protein</topology>
    </subcellularLocation>
</comment>
<evidence type="ECO:0000256" key="4">
    <source>
        <dbReference type="ARBA" id="ARBA00022692"/>
    </source>
</evidence>
<dbReference type="EMBL" id="PGFE01000003">
    <property type="protein sequence ID" value="PJJ70174.1"/>
    <property type="molecule type" value="Genomic_DNA"/>
</dbReference>
<keyword evidence="3 9" id="KW-0808">Transferase</keyword>
<evidence type="ECO:0000259" key="8">
    <source>
        <dbReference type="Pfam" id="PF02397"/>
    </source>
</evidence>
<gene>
    <name evidence="9" type="ORF">CLV28_2003</name>
</gene>
<dbReference type="GO" id="GO:0016020">
    <property type="term" value="C:membrane"/>
    <property type="evidence" value="ECO:0007669"/>
    <property type="project" value="UniProtKB-SubCell"/>
</dbReference>
<dbReference type="Pfam" id="PF02397">
    <property type="entry name" value="Bac_transf"/>
    <property type="match status" value="1"/>
</dbReference>
<dbReference type="GO" id="GO:0016780">
    <property type="term" value="F:phosphotransferase activity, for other substituted phosphate groups"/>
    <property type="evidence" value="ECO:0007669"/>
    <property type="project" value="TreeGrafter"/>
</dbReference>
<feature type="transmembrane region" description="Helical" evidence="7">
    <location>
        <begin position="136"/>
        <end position="153"/>
    </location>
</feature>
<accession>A0A2M9CE21</accession>
<comment type="caution">
    <text evidence="9">The sequence shown here is derived from an EMBL/GenBank/DDBJ whole genome shotgun (WGS) entry which is preliminary data.</text>
</comment>
<evidence type="ECO:0000256" key="1">
    <source>
        <dbReference type="ARBA" id="ARBA00004141"/>
    </source>
</evidence>
<feature type="transmembrane region" description="Helical" evidence="7">
    <location>
        <begin position="68"/>
        <end position="89"/>
    </location>
</feature>
<dbReference type="InterPro" id="IPR017475">
    <property type="entry name" value="EPS_sugar_tfrase"/>
</dbReference>
<keyword evidence="4 7" id="KW-0812">Transmembrane</keyword>
<evidence type="ECO:0000313" key="10">
    <source>
        <dbReference type="Proteomes" id="UP000231693"/>
    </source>
</evidence>
<evidence type="ECO:0000256" key="7">
    <source>
        <dbReference type="SAM" id="Phobius"/>
    </source>
</evidence>
<dbReference type="NCBIfam" id="TIGR03025">
    <property type="entry name" value="EPS_sugtrans"/>
    <property type="match status" value="1"/>
</dbReference>
<evidence type="ECO:0000256" key="6">
    <source>
        <dbReference type="ARBA" id="ARBA00023136"/>
    </source>
</evidence>
<keyword evidence="10" id="KW-1185">Reference proteome</keyword>
<dbReference type="PANTHER" id="PTHR30576:SF10">
    <property type="entry name" value="SLL5057 PROTEIN"/>
    <property type="match status" value="1"/>
</dbReference>
<dbReference type="InterPro" id="IPR003362">
    <property type="entry name" value="Bact_transf"/>
</dbReference>
<keyword evidence="5 7" id="KW-1133">Transmembrane helix</keyword>
<evidence type="ECO:0000256" key="2">
    <source>
        <dbReference type="ARBA" id="ARBA00006464"/>
    </source>
</evidence>
<feature type="transmembrane region" description="Helical" evidence="7">
    <location>
        <begin position="159"/>
        <end position="178"/>
    </location>
</feature>
<dbReference type="RefSeq" id="WP_239073050.1">
    <property type="nucleotide sequence ID" value="NZ_BOOX01000001.1"/>
</dbReference>
<dbReference type="AlphaFoldDB" id="A0A2M9CE21"/>
<feature type="domain" description="Bacterial sugar transferase" evidence="8">
    <location>
        <begin position="326"/>
        <end position="513"/>
    </location>
</feature>
<feature type="transmembrane region" description="Helical" evidence="7">
    <location>
        <begin position="95"/>
        <end position="115"/>
    </location>
</feature>
<keyword evidence="6 7" id="KW-0472">Membrane</keyword>
<dbReference type="Proteomes" id="UP000231693">
    <property type="component" value="Unassembled WGS sequence"/>
</dbReference>
<evidence type="ECO:0000313" key="9">
    <source>
        <dbReference type="EMBL" id="PJJ70174.1"/>
    </source>
</evidence>
<organism evidence="9 10">
    <name type="scientific">Sediminihabitans luteus</name>
    <dbReference type="NCBI Taxonomy" id="1138585"/>
    <lineage>
        <taxon>Bacteria</taxon>
        <taxon>Bacillati</taxon>
        <taxon>Actinomycetota</taxon>
        <taxon>Actinomycetes</taxon>
        <taxon>Micrococcales</taxon>
        <taxon>Cellulomonadaceae</taxon>
        <taxon>Sediminihabitans</taxon>
    </lineage>
</organism>
<proteinExistence type="inferred from homology"/>
<protein>
    <submittedName>
        <fullName evidence="9">Exopolysaccharide biosynthesis polyprenyl glycosylphosphotransferase</fullName>
    </submittedName>
</protein>
<sequence length="519" mass="55474">MSGLVSDLVSDVRRGLGARTGRSPLSEARAVVEEAGAVVEDVATGLLGARTVAWTTTLRRRLTLTDTLAVLGSVVVAVLLTTTGVLHLGGSTTPVVQVGVGAGVAAAWLLGLAVCRTRDRRLMGEGPREYQRVFEATWWLFAAVAVFSYVFGIAEPRGIVLVALPLGLVWLLVGRYAWRQWLHRRRAEGVCTRTVLAVGHAEQVARLVGEFNGNDRSGYVVVGACVPGAVEGQRVRGVPVLGDVAAAGAIALREGAECVAVSGSDAVTADAVRRLGWDLERSSIDLMLTTELTDVAGPRLTITPAQGVSLVHVDAPRFSGPKYAVKTALDVVGALVALLLLLPVLLAVTVVVACSGRGGVIFRQERVGRNGETFSMLKFRTMRSGAEFEVADLADLSEGAGPLFKMREDPRVTRVGRFLRRYSIDELPQLVNVLRGEMSLVGPRPPLPSEVTAYGVAAQRRLLVKPGLTGLWQVGGRSDLSWDESVRLDVYYVENWTPFVDLLLIAKTARAIVVGEGAY</sequence>
<evidence type="ECO:0000256" key="5">
    <source>
        <dbReference type="ARBA" id="ARBA00022989"/>
    </source>
</evidence>
<evidence type="ECO:0000256" key="3">
    <source>
        <dbReference type="ARBA" id="ARBA00022679"/>
    </source>
</evidence>
<dbReference type="PANTHER" id="PTHR30576">
    <property type="entry name" value="COLANIC BIOSYNTHESIS UDP-GLUCOSE LIPID CARRIER TRANSFERASE"/>
    <property type="match status" value="1"/>
</dbReference>
<name>A0A2M9CE21_9CELL</name>
<reference evidence="9 10" key="1">
    <citation type="submission" date="2017-11" db="EMBL/GenBank/DDBJ databases">
        <title>Genomic Encyclopedia of Archaeal and Bacterial Type Strains, Phase II (KMG-II): From Individual Species to Whole Genera.</title>
        <authorList>
            <person name="Goeker M."/>
        </authorList>
    </citation>
    <scope>NUCLEOTIDE SEQUENCE [LARGE SCALE GENOMIC DNA]</scope>
    <source>
        <strain evidence="9 10">DSM 25478</strain>
    </source>
</reference>